<dbReference type="OrthoDB" id="9804377at2"/>
<accession>A0A1X7JA59</accession>
<dbReference type="NCBIfam" id="TIGR01378">
    <property type="entry name" value="thi_PPkinase"/>
    <property type="match status" value="1"/>
</dbReference>
<dbReference type="GO" id="GO:0004788">
    <property type="term" value="F:thiamine diphosphokinase activity"/>
    <property type="evidence" value="ECO:0007669"/>
    <property type="project" value="UniProtKB-UniRule"/>
</dbReference>
<dbReference type="InterPro" id="IPR036759">
    <property type="entry name" value="TPK_catalytic_sf"/>
</dbReference>
<dbReference type="EMBL" id="FXAZ01000001">
    <property type="protein sequence ID" value="SMG24422.1"/>
    <property type="molecule type" value="Genomic_DNA"/>
</dbReference>
<evidence type="ECO:0000256" key="5">
    <source>
        <dbReference type="NCBIfam" id="TIGR01378"/>
    </source>
</evidence>
<sequence length="219" mass="23941">MSGTSEEHVKHVVIVTGGAIHPSVHPIIDQADMLIGADRGADYLLQHGYTPDLALGDFDSVEPERSSYIEANSLRFIGVDAIDKNFTDTELAYKAAEEANAGRITMLGATGTRMDHTLANIHLLRQALADGIEMCLIDDHNSIHLIDRSITLAKEHYHYLSLLPLSLEVTGIQLSGFQYPLDNATLTLGQSLAVSNQWEEEQGTVSIKDGLLLVIRSHD</sequence>
<keyword evidence="1" id="KW-0808">Transferase</keyword>
<feature type="domain" description="Thiamin pyrophosphokinase thiamin-binding" evidence="6">
    <location>
        <begin position="142"/>
        <end position="213"/>
    </location>
</feature>
<dbReference type="InterPro" id="IPR036371">
    <property type="entry name" value="TPK_B1-bd_sf"/>
</dbReference>
<evidence type="ECO:0000256" key="4">
    <source>
        <dbReference type="ARBA" id="ARBA00022840"/>
    </source>
</evidence>
<dbReference type="PANTHER" id="PTHR41299">
    <property type="entry name" value="THIAMINE PYROPHOSPHOKINASE"/>
    <property type="match status" value="1"/>
</dbReference>
<evidence type="ECO:0000256" key="3">
    <source>
        <dbReference type="ARBA" id="ARBA00022777"/>
    </source>
</evidence>
<dbReference type="InterPro" id="IPR006282">
    <property type="entry name" value="Thi_PPkinase"/>
</dbReference>
<dbReference type="AlphaFoldDB" id="A0A1X7JA59"/>
<proteinExistence type="predicted"/>
<dbReference type="GO" id="GO:0006772">
    <property type="term" value="P:thiamine metabolic process"/>
    <property type="evidence" value="ECO:0007669"/>
    <property type="project" value="UniProtKB-UniRule"/>
</dbReference>
<dbReference type="Proteomes" id="UP000193834">
    <property type="component" value="Unassembled WGS sequence"/>
</dbReference>
<dbReference type="InterPro" id="IPR007371">
    <property type="entry name" value="TPK_catalytic"/>
</dbReference>
<dbReference type="STRING" id="1852522.SAMN06295960_1378"/>
<keyword evidence="4" id="KW-0067">ATP-binding</keyword>
<dbReference type="GO" id="GO:0005524">
    <property type="term" value="F:ATP binding"/>
    <property type="evidence" value="ECO:0007669"/>
    <property type="project" value="UniProtKB-KW"/>
</dbReference>
<reference evidence="7 8" key="1">
    <citation type="submission" date="2017-04" db="EMBL/GenBank/DDBJ databases">
        <authorList>
            <person name="Afonso C.L."/>
            <person name="Miller P.J."/>
            <person name="Scott M.A."/>
            <person name="Spackman E."/>
            <person name="Goraichik I."/>
            <person name="Dimitrov K.M."/>
            <person name="Suarez D.L."/>
            <person name="Swayne D.E."/>
        </authorList>
    </citation>
    <scope>NUCLEOTIDE SEQUENCE [LARGE SCALE GENOMIC DNA]</scope>
    <source>
        <strain evidence="7 8">11</strain>
    </source>
</reference>
<dbReference type="GO" id="GO:0009229">
    <property type="term" value="P:thiamine diphosphate biosynthetic process"/>
    <property type="evidence" value="ECO:0007669"/>
    <property type="project" value="InterPro"/>
</dbReference>
<keyword evidence="8" id="KW-1185">Reference proteome</keyword>
<dbReference type="InterPro" id="IPR007373">
    <property type="entry name" value="Thiamin_PyroPKinase_B1-bd"/>
</dbReference>
<evidence type="ECO:0000313" key="7">
    <source>
        <dbReference type="EMBL" id="SMG24422.1"/>
    </source>
</evidence>
<dbReference type="SUPFAM" id="SSF63999">
    <property type="entry name" value="Thiamin pyrophosphokinase, catalytic domain"/>
    <property type="match status" value="1"/>
</dbReference>
<dbReference type="Pfam" id="PF04265">
    <property type="entry name" value="TPK_B1_binding"/>
    <property type="match status" value="1"/>
</dbReference>
<dbReference type="GO" id="GO:0016301">
    <property type="term" value="F:kinase activity"/>
    <property type="evidence" value="ECO:0007669"/>
    <property type="project" value="UniProtKB-KW"/>
</dbReference>
<name>A0A1X7JA59_9BACL</name>
<evidence type="ECO:0000259" key="6">
    <source>
        <dbReference type="SMART" id="SM00983"/>
    </source>
</evidence>
<evidence type="ECO:0000256" key="1">
    <source>
        <dbReference type="ARBA" id="ARBA00022679"/>
    </source>
</evidence>
<dbReference type="InterPro" id="IPR053149">
    <property type="entry name" value="TPK"/>
</dbReference>
<evidence type="ECO:0000313" key="8">
    <source>
        <dbReference type="Proteomes" id="UP000193834"/>
    </source>
</evidence>
<keyword evidence="2" id="KW-0547">Nucleotide-binding</keyword>
<dbReference type="PANTHER" id="PTHR41299:SF1">
    <property type="entry name" value="THIAMINE PYROPHOSPHOKINASE"/>
    <property type="match status" value="1"/>
</dbReference>
<evidence type="ECO:0000256" key="2">
    <source>
        <dbReference type="ARBA" id="ARBA00022741"/>
    </source>
</evidence>
<keyword evidence="3 7" id="KW-0418">Kinase</keyword>
<organism evidence="7 8">
    <name type="scientific">Paenibacillus aquistagni</name>
    <dbReference type="NCBI Taxonomy" id="1852522"/>
    <lineage>
        <taxon>Bacteria</taxon>
        <taxon>Bacillati</taxon>
        <taxon>Bacillota</taxon>
        <taxon>Bacilli</taxon>
        <taxon>Bacillales</taxon>
        <taxon>Paenibacillaceae</taxon>
        <taxon>Paenibacillus</taxon>
    </lineage>
</organism>
<dbReference type="CDD" id="cd07995">
    <property type="entry name" value="TPK"/>
    <property type="match status" value="1"/>
</dbReference>
<dbReference type="Pfam" id="PF04263">
    <property type="entry name" value="TPK_catalytic"/>
    <property type="match status" value="1"/>
</dbReference>
<dbReference type="SMART" id="SM00983">
    <property type="entry name" value="TPK_B1_binding"/>
    <property type="match status" value="1"/>
</dbReference>
<gene>
    <name evidence="7" type="ORF">SAMN06295960_1378</name>
</gene>
<dbReference type="RefSeq" id="WP_085493523.1">
    <property type="nucleotide sequence ID" value="NZ_FXAZ01000001.1"/>
</dbReference>
<dbReference type="SUPFAM" id="SSF63862">
    <property type="entry name" value="Thiamin pyrophosphokinase, substrate-binding domain"/>
    <property type="match status" value="1"/>
</dbReference>
<dbReference type="GO" id="GO:0030975">
    <property type="term" value="F:thiamine binding"/>
    <property type="evidence" value="ECO:0007669"/>
    <property type="project" value="InterPro"/>
</dbReference>
<dbReference type="Gene3D" id="3.40.50.10240">
    <property type="entry name" value="Thiamin pyrophosphokinase, catalytic domain"/>
    <property type="match status" value="1"/>
</dbReference>
<protein>
    <recommendedName>
        <fullName evidence="5">Thiamine diphosphokinase</fullName>
        <ecNumber evidence="5">2.7.6.2</ecNumber>
    </recommendedName>
</protein>
<dbReference type="EC" id="2.7.6.2" evidence="5"/>